<dbReference type="KEGG" id="prei:PRSY57_0902300"/>
<reference evidence="3 4" key="1">
    <citation type="journal article" date="2016" name="Nat. Commun.">
        <title>Genomes of cryptic chimpanzee Plasmodium species reveal key evolutionary events leading to human malaria.</title>
        <authorList>
            <person name="Sundararaman S.A."/>
            <person name="Plenderleith L.J."/>
            <person name="Liu W."/>
            <person name="Loy D.E."/>
            <person name="Learn G.H."/>
            <person name="Li Y."/>
            <person name="Shaw K.S."/>
            <person name="Ayouba A."/>
            <person name="Peeters M."/>
            <person name="Speede S."/>
            <person name="Shaw G.M."/>
            <person name="Bushman F.D."/>
            <person name="Brisson D."/>
            <person name="Rayner J.C."/>
            <person name="Sharp P.M."/>
            <person name="Hahn B.H."/>
        </authorList>
    </citation>
    <scope>NUCLEOTIDE SEQUENCE [LARGE SCALE GENOMIC DNA]</scope>
    <source>
        <strain evidence="3 4">SY57</strain>
    </source>
</reference>
<feature type="compositionally biased region" description="Acidic residues" evidence="1">
    <location>
        <begin position="174"/>
        <end position="194"/>
    </location>
</feature>
<feature type="transmembrane region" description="Helical" evidence="2">
    <location>
        <begin position="6"/>
        <end position="25"/>
    </location>
</feature>
<protein>
    <submittedName>
        <fullName evidence="3">Uncharacterized protein</fullName>
    </submittedName>
</protein>
<feature type="compositionally biased region" description="Basic and acidic residues" evidence="1">
    <location>
        <begin position="261"/>
        <end position="271"/>
    </location>
</feature>
<dbReference type="RefSeq" id="XP_012762716.2">
    <property type="nucleotide sequence ID" value="XM_012907262.2"/>
</dbReference>
<sequence length="292" mass="34114">MNYLKLFLFLFLVNILNIYGTPLFYNKNLEKWNKELLKISKKEYNSLNELNELTDRKNCGKSLKHLAGLILDKSDKEAKLIIEGSIIFNKLILKLGNIKEKEIKVNDIILPIETLSNKCINIRVAKSNDSTILCLANKVLRNFWANSITDAVLCKMTNVQGKLPEYDYTKHDEDNDEDNDKDNDEENDEDNEMDMQEKEANSQNRKVKKINEKKKKIINEEFDDEQEKEQKGLKLRIAKSKYGQPNIKINEKSLEDIKKDQLLKNSSRNEQEAINLQKENSEEDSEKYSDME</sequence>
<organism evidence="3 4">
    <name type="scientific">Plasmodium reichenowi</name>
    <dbReference type="NCBI Taxonomy" id="5854"/>
    <lineage>
        <taxon>Eukaryota</taxon>
        <taxon>Sar</taxon>
        <taxon>Alveolata</taxon>
        <taxon>Apicomplexa</taxon>
        <taxon>Aconoidasida</taxon>
        <taxon>Haemosporida</taxon>
        <taxon>Plasmodiidae</taxon>
        <taxon>Plasmodium</taxon>
        <taxon>Plasmodium (Laverania)</taxon>
    </lineage>
</organism>
<evidence type="ECO:0000256" key="1">
    <source>
        <dbReference type="SAM" id="MobiDB-lite"/>
    </source>
</evidence>
<keyword evidence="2" id="KW-0472">Membrane</keyword>
<comment type="caution">
    <text evidence="3">The sequence shown here is derived from an EMBL/GenBank/DDBJ whole genome shotgun (WGS) entry which is preliminary data.</text>
</comment>
<evidence type="ECO:0000313" key="4">
    <source>
        <dbReference type="Proteomes" id="UP000076359"/>
    </source>
</evidence>
<gene>
    <name evidence="3" type="ORF">PRSY57_0902300</name>
</gene>
<feature type="region of interest" description="Disordered" evidence="1">
    <location>
        <begin position="261"/>
        <end position="292"/>
    </location>
</feature>
<dbReference type="AlphaFoldDB" id="A0A151LH77"/>
<name>A0A151LH77_PLARE</name>
<evidence type="ECO:0000256" key="2">
    <source>
        <dbReference type="SAM" id="Phobius"/>
    </source>
</evidence>
<accession>A0A151LH77</accession>
<dbReference type="VEuPathDB" id="PlasmoDB:PRCDC_0902300"/>
<dbReference type="EMBL" id="LVLA01000010">
    <property type="protein sequence ID" value="KYN98328.1"/>
    <property type="molecule type" value="Genomic_DNA"/>
</dbReference>
<dbReference type="Proteomes" id="UP000076359">
    <property type="component" value="Chromosome 9"/>
</dbReference>
<dbReference type="GeneID" id="24530871"/>
<keyword evidence="2" id="KW-1133">Transmembrane helix</keyword>
<proteinExistence type="predicted"/>
<evidence type="ECO:0000313" key="3">
    <source>
        <dbReference type="EMBL" id="KYN98328.1"/>
    </source>
</evidence>
<dbReference type="VEuPathDB" id="PlasmoDB:PRG01_0911600"/>
<feature type="region of interest" description="Disordered" evidence="1">
    <location>
        <begin position="165"/>
        <end position="208"/>
    </location>
</feature>
<keyword evidence="2" id="KW-0812">Transmembrane</keyword>